<reference evidence="2 6" key="1">
    <citation type="journal article" date="2018" name="Genome Biol.">
        <title>SKESA: strategic k-mer extension for scrupulous assemblies.</title>
        <authorList>
            <person name="Souvorov A."/>
            <person name="Agarwala R."/>
            <person name="Lipman D.J."/>
        </authorList>
    </citation>
    <scope>NUCLEOTIDE SEQUENCE [LARGE SCALE GENOMIC DNA]</scope>
    <source>
        <strain evidence="6">ecoli[ST-405]</strain>
        <strain evidence="2">Ecoli[ST-405]</strain>
    </source>
</reference>
<reference evidence="2" key="3">
    <citation type="submission" date="2019-11" db="EMBL/GenBank/DDBJ databases">
        <authorList>
            <consortium name="NCBI Pathogen Detection Project"/>
        </authorList>
    </citation>
    <scope>NUCLEOTIDE SEQUENCE</scope>
    <source>
        <strain evidence="2">Ecoli[ST-405]</strain>
    </source>
</reference>
<evidence type="ECO:0000313" key="5">
    <source>
        <dbReference type="Proteomes" id="UP000519182"/>
    </source>
</evidence>
<organism evidence="1 5">
    <name type="scientific">Escherichia coli</name>
    <dbReference type="NCBI Taxonomy" id="562"/>
    <lineage>
        <taxon>Bacteria</taxon>
        <taxon>Pseudomonadati</taxon>
        <taxon>Pseudomonadota</taxon>
        <taxon>Gammaproteobacteria</taxon>
        <taxon>Enterobacterales</taxon>
        <taxon>Enterobacteriaceae</taxon>
        <taxon>Escherichia</taxon>
    </lineage>
</organism>
<evidence type="ECO:0000313" key="1">
    <source>
        <dbReference type="EMBL" id="EFM1447185.1"/>
    </source>
</evidence>
<name>A0A2T3STM3_ECOLX</name>
<gene>
    <name evidence="1" type="ORF">HEP34_003553</name>
    <name evidence="2" type="ORF">HLZ39_14150</name>
    <name evidence="3" type="ORF">NCTC10764_05085</name>
</gene>
<reference evidence="1 5" key="4">
    <citation type="submission" date="2020-04" db="EMBL/GenBank/DDBJ databases">
        <authorList>
            <consortium name="GenomeTrakr network: Whole genome sequencing for foodborne pathogen traceback"/>
        </authorList>
    </citation>
    <scope>NUCLEOTIDE SEQUENCE [LARGE SCALE GENOMIC DNA]</scope>
    <source>
        <strain evidence="1 5">PSU-2464</strain>
    </source>
</reference>
<accession>A0A2T3STM3</accession>
<dbReference type="AlphaFoldDB" id="A0A2T3STM3"/>
<dbReference type="EMBL" id="DABGKQ010000021">
    <property type="protein sequence ID" value="HAJ5805635.1"/>
    <property type="molecule type" value="Genomic_DNA"/>
</dbReference>
<evidence type="ECO:0000313" key="4">
    <source>
        <dbReference type="Proteomes" id="UP000255201"/>
    </source>
</evidence>
<protein>
    <submittedName>
        <fullName evidence="1">Uncharacterized protein</fullName>
    </submittedName>
</protein>
<evidence type="ECO:0000313" key="6">
    <source>
        <dbReference type="Proteomes" id="UP000842519"/>
    </source>
</evidence>
<sequence length="177" mass="20200">MTIMLTLENETNYKDVVVNIDEFVPFDITFGKGSEQCLYWRGGNGKSSLVEVGLNMYSGEVSNITLANIDSGEINITDEMLANNLPEIQGSVIFQTSEWLNKDISEYSNRFIDDFDCNIKLIIGSNYIKLLFKKATNPICYIINRNIRFGFSLSRELSTLEILDLNQEKLDILKLFK</sequence>
<proteinExistence type="predicted"/>
<evidence type="ECO:0000313" key="2">
    <source>
        <dbReference type="EMBL" id="HAJ5805635.1"/>
    </source>
</evidence>
<reference evidence="3 4" key="2">
    <citation type="submission" date="2018-06" db="EMBL/GenBank/DDBJ databases">
        <authorList>
            <consortium name="Pathogen Informatics"/>
            <person name="Doyle S."/>
        </authorList>
    </citation>
    <scope>NUCLEOTIDE SEQUENCE [LARGE SCALE GENOMIC DNA]</scope>
    <source>
        <strain evidence="3 4">NCTC10764</strain>
    </source>
</reference>
<dbReference type="RefSeq" id="WP_000154314.1">
    <property type="nucleotide sequence ID" value="NZ_CP127035.1"/>
</dbReference>
<dbReference type="Proteomes" id="UP000842519">
    <property type="component" value="Unassembled WGS sequence"/>
</dbReference>
<dbReference type="EMBL" id="AATJYL010000034">
    <property type="protein sequence ID" value="EFM1447185.1"/>
    <property type="molecule type" value="Genomic_DNA"/>
</dbReference>
<dbReference type="Proteomes" id="UP000519182">
    <property type="component" value="Unassembled WGS sequence"/>
</dbReference>
<evidence type="ECO:0000313" key="3">
    <source>
        <dbReference type="EMBL" id="STE76406.1"/>
    </source>
</evidence>
<dbReference type="Proteomes" id="UP000255201">
    <property type="component" value="Unassembled WGS sequence"/>
</dbReference>
<dbReference type="EMBL" id="UFZL01000003">
    <property type="protein sequence ID" value="STE76406.1"/>
    <property type="molecule type" value="Genomic_DNA"/>
</dbReference>